<dbReference type="AlphaFoldDB" id="B6VES4"/>
<proteinExistence type="evidence at transcript level"/>
<feature type="non-terminal residue" evidence="1">
    <location>
        <position position="158"/>
    </location>
</feature>
<evidence type="ECO:0000313" key="1">
    <source>
        <dbReference type="EMBL" id="ACJ09653.1"/>
    </source>
</evidence>
<feature type="non-terminal residue" evidence="1">
    <location>
        <position position="1"/>
    </location>
</feature>
<accession>B6VES4</accession>
<sequence length="158" mass="17291">ASLSRTIPRSSYLPRQDSGMLVRCMAKDGKQEVAVKATVAKYRIVFDLLAFSGPESINVRLAMVGFVATIAVELANEHVFAQISNGAMWFLLTSVLSIASLTLSSGVSVESSSPFWSSDAEMLNRSAMLGLVALLTEYVKGTVQVLRWISRWCHTSWT</sequence>
<reference evidence="1" key="1">
    <citation type="submission" date="2008-10" db="EMBL/GenBank/DDBJ databases">
        <title>Cloning and characterization of cold regulated sequences in cypress (Cupressus sempervirens).</title>
        <authorList>
            <person name="Pedron L."/>
            <person name="Baldi P."/>
            <person name="La Porta N."/>
        </authorList>
    </citation>
    <scope>NUCLEOTIDE SEQUENCE</scope>
    <source>
        <strain evidence="1">Cyplp132</strain>
    </source>
</reference>
<name>B6VES4_CUPSE</name>
<dbReference type="SUPFAM" id="SSF103511">
    <property type="entry name" value="Chlorophyll a-b binding protein"/>
    <property type="match status" value="1"/>
</dbReference>
<protein>
    <submittedName>
        <fullName evidence="1">Putative early light-induced protein</fullName>
    </submittedName>
</protein>
<organism evidence="1">
    <name type="scientific">Cupressus sempervirens</name>
    <name type="common">Italian cypress</name>
    <dbReference type="NCBI Taxonomy" id="13469"/>
    <lineage>
        <taxon>Eukaryota</taxon>
        <taxon>Viridiplantae</taxon>
        <taxon>Streptophyta</taxon>
        <taxon>Embryophyta</taxon>
        <taxon>Tracheophyta</taxon>
        <taxon>Spermatophyta</taxon>
        <taxon>Pinopsida</taxon>
        <taxon>Pinidae</taxon>
        <taxon>Conifers II</taxon>
        <taxon>Cupressales</taxon>
        <taxon>Cupressaceae</taxon>
        <taxon>Cupressus</taxon>
    </lineage>
</organism>
<dbReference type="EMBL" id="FJ380014">
    <property type="protein sequence ID" value="ACJ09653.1"/>
    <property type="molecule type" value="mRNA"/>
</dbReference>